<dbReference type="EMBL" id="CAJNOQ010037570">
    <property type="protein sequence ID" value="CAF1608831.1"/>
    <property type="molecule type" value="Genomic_DNA"/>
</dbReference>
<keyword evidence="3" id="KW-0548">Nucleotidyltransferase</keyword>
<dbReference type="Pfam" id="PF00078">
    <property type="entry name" value="RVT_1"/>
    <property type="match status" value="1"/>
</dbReference>
<evidence type="ECO:0000256" key="4">
    <source>
        <dbReference type="ARBA" id="ARBA00022722"/>
    </source>
</evidence>
<keyword evidence="9" id="KW-0862">Zinc</keyword>
<evidence type="ECO:0000256" key="7">
    <source>
        <dbReference type="ARBA" id="ARBA00022918"/>
    </source>
</evidence>
<evidence type="ECO:0000256" key="8">
    <source>
        <dbReference type="ARBA" id="ARBA00023268"/>
    </source>
</evidence>
<dbReference type="FunFam" id="3.30.70.270:FF:000020">
    <property type="entry name" value="Transposon Tf2-6 polyprotein-like Protein"/>
    <property type="match status" value="1"/>
</dbReference>
<dbReference type="InterPro" id="IPR000477">
    <property type="entry name" value="RT_dom"/>
</dbReference>
<dbReference type="OrthoDB" id="420169at2759"/>
<dbReference type="EMBL" id="CAJOBA010004813">
    <property type="protein sequence ID" value="CAF3724694.1"/>
    <property type="molecule type" value="Genomic_DNA"/>
</dbReference>
<dbReference type="EMBL" id="CAJNOK010004808">
    <property type="protein sequence ID" value="CAF0950498.1"/>
    <property type="molecule type" value="Genomic_DNA"/>
</dbReference>
<accession>A0A816BIU7</accession>
<dbReference type="InterPro" id="IPR043502">
    <property type="entry name" value="DNA/RNA_pol_sf"/>
</dbReference>
<dbReference type="PROSITE" id="PS50878">
    <property type="entry name" value="RT_POL"/>
    <property type="match status" value="1"/>
</dbReference>
<dbReference type="EMBL" id="CAJOBC010104248">
    <property type="protein sequence ID" value="CAF4490583.1"/>
    <property type="molecule type" value="Genomic_DNA"/>
</dbReference>
<evidence type="ECO:0000313" key="15">
    <source>
        <dbReference type="EMBL" id="CAF4490583.1"/>
    </source>
</evidence>
<dbReference type="GO" id="GO:0006508">
    <property type="term" value="P:proteolysis"/>
    <property type="evidence" value="ECO:0007669"/>
    <property type="project" value="UniProtKB-KW"/>
</dbReference>
<proteinExistence type="predicted"/>
<keyword evidence="7" id="KW-0695">RNA-directed DNA polymerase</keyword>
<dbReference type="InterPro" id="IPR013087">
    <property type="entry name" value="Znf_C2H2_type"/>
</dbReference>
<dbReference type="PANTHER" id="PTHR37984">
    <property type="entry name" value="PROTEIN CBG26694"/>
    <property type="match status" value="1"/>
</dbReference>
<dbReference type="CDD" id="cd01647">
    <property type="entry name" value="RT_LTR"/>
    <property type="match status" value="1"/>
</dbReference>
<protein>
    <recommendedName>
        <fullName evidence="17">Reverse transcriptase domain-containing protein</fullName>
    </recommendedName>
</protein>
<dbReference type="Pfam" id="PF17919">
    <property type="entry name" value="RT_RNaseH_2"/>
    <property type="match status" value="1"/>
</dbReference>
<dbReference type="SUPFAM" id="SSF56672">
    <property type="entry name" value="DNA/RNA polymerases"/>
    <property type="match status" value="1"/>
</dbReference>
<dbReference type="Proteomes" id="UP000681722">
    <property type="component" value="Unassembled WGS sequence"/>
</dbReference>
<evidence type="ECO:0000313" key="12">
    <source>
        <dbReference type="EMBL" id="CAF0950498.1"/>
    </source>
</evidence>
<name>A0A816BIU7_9BILA</name>
<dbReference type="GO" id="GO:0008270">
    <property type="term" value="F:zinc ion binding"/>
    <property type="evidence" value="ECO:0007669"/>
    <property type="project" value="UniProtKB-KW"/>
</dbReference>
<keyword evidence="5" id="KW-0255">Endonuclease</keyword>
<evidence type="ECO:0000313" key="16">
    <source>
        <dbReference type="Proteomes" id="UP000663829"/>
    </source>
</evidence>
<dbReference type="GO" id="GO:0003964">
    <property type="term" value="F:RNA-directed DNA polymerase activity"/>
    <property type="evidence" value="ECO:0007669"/>
    <property type="project" value="UniProtKB-KW"/>
</dbReference>
<evidence type="ECO:0000256" key="3">
    <source>
        <dbReference type="ARBA" id="ARBA00022695"/>
    </source>
</evidence>
<keyword evidence="16" id="KW-1185">Reference proteome</keyword>
<keyword evidence="6" id="KW-0378">Hydrolase</keyword>
<evidence type="ECO:0000256" key="6">
    <source>
        <dbReference type="ARBA" id="ARBA00022801"/>
    </source>
</evidence>
<gene>
    <name evidence="13" type="ORF">GPM918_LOCUS42947</name>
    <name evidence="12" type="ORF">OVA965_LOCUS12128</name>
    <name evidence="15" type="ORF">SRO942_LOCUS44311</name>
    <name evidence="14" type="ORF">TMI583_LOCUS12132</name>
</gene>
<evidence type="ECO:0008006" key="17">
    <source>
        <dbReference type="Google" id="ProtNLM"/>
    </source>
</evidence>
<dbReference type="FunFam" id="3.10.20.370:FF:000001">
    <property type="entry name" value="Retrovirus-related Pol polyprotein from transposon 17.6-like protein"/>
    <property type="match status" value="1"/>
</dbReference>
<dbReference type="Gene3D" id="3.30.70.270">
    <property type="match status" value="2"/>
</dbReference>
<organism evidence="13 16">
    <name type="scientific">Didymodactylos carnosus</name>
    <dbReference type="NCBI Taxonomy" id="1234261"/>
    <lineage>
        <taxon>Eukaryota</taxon>
        <taxon>Metazoa</taxon>
        <taxon>Spiralia</taxon>
        <taxon>Gnathifera</taxon>
        <taxon>Rotifera</taxon>
        <taxon>Eurotatoria</taxon>
        <taxon>Bdelloidea</taxon>
        <taxon>Philodinida</taxon>
        <taxon>Philodinidae</taxon>
        <taxon>Didymodactylos</taxon>
    </lineage>
</organism>
<dbReference type="Proteomes" id="UP000682733">
    <property type="component" value="Unassembled WGS sequence"/>
</dbReference>
<dbReference type="InterPro" id="IPR043128">
    <property type="entry name" value="Rev_trsase/Diguanyl_cyclase"/>
</dbReference>
<dbReference type="Proteomes" id="UP000677228">
    <property type="component" value="Unassembled WGS sequence"/>
</dbReference>
<dbReference type="InterPro" id="IPR041577">
    <property type="entry name" value="RT_RNaseH_2"/>
</dbReference>
<feature type="domain" description="Reverse transcriptase" evidence="11">
    <location>
        <begin position="133"/>
        <end position="312"/>
    </location>
</feature>
<evidence type="ECO:0000256" key="1">
    <source>
        <dbReference type="ARBA" id="ARBA00022670"/>
    </source>
</evidence>
<dbReference type="FunFam" id="3.10.10.10:FF:000007">
    <property type="entry name" value="Retrovirus-related Pol polyprotein from transposon 17.6-like Protein"/>
    <property type="match status" value="1"/>
</dbReference>
<dbReference type="Gene3D" id="3.10.10.10">
    <property type="entry name" value="HIV Type 1 Reverse Transcriptase, subunit A, domain 1"/>
    <property type="match status" value="1"/>
</dbReference>
<dbReference type="GO" id="GO:0008233">
    <property type="term" value="F:peptidase activity"/>
    <property type="evidence" value="ECO:0007669"/>
    <property type="project" value="UniProtKB-KW"/>
</dbReference>
<reference evidence="13" key="1">
    <citation type="submission" date="2021-02" db="EMBL/GenBank/DDBJ databases">
        <authorList>
            <person name="Nowell W R."/>
        </authorList>
    </citation>
    <scope>NUCLEOTIDE SEQUENCE</scope>
</reference>
<evidence type="ECO:0000313" key="13">
    <source>
        <dbReference type="EMBL" id="CAF1608831.1"/>
    </source>
</evidence>
<keyword evidence="9" id="KW-0863">Zinc-finger</keyword>
<dbReference type="AlphaFoldDB" id="A0A816BIU7"/>
<keyword evidence="4" id="KW-0540">Nuclease</keyword>
<dbReference type="InterPro" id="IPR050951">
    <property type="entry name" value="Retrovirus_Pol_polyprotein"/>
</dbReference>
<keyword evidence="2" id="KW-0808">Transferase</keyword>
<dbReference type="PROSITE" id="PS50157">
    <property type="entry name" value="ZINC_FINGER_C2H2_2"/>
    <property type="match status" value="1"/>
</dbReference>
<dbReference type="GO" id="GO:0004519">
    <property type="term" value="F:endonuclease activity"/>
    <property type="evidence" value="ECO:0007669"/>
    <property type="project" value="UniProtKB-KW"/>
</dbReference>
<feature type="domain" description="C2H2-type" evidence="10">
    <location>
        <begin position="23"/>
        <end position="52"/>
    </location>
</feature>
<keyword evidence="9" id="KW-0479">Metal-binding</keyword>
<evidence type="ECO:0000256" key="2">
    <source>
        <dbReference type="ARBA" id="ARBA00022679"/>
    </source>
</evidence>
<evidence type="ECO:0000313" key="14">
    <source>
        <dbReference type="EMBL" id="CAF3724694.1"/>
    </source>
</evidence>
<evidence type="ECO:0000259" key="11">
    <source>
        <dbReference type="PROSITE" id="PS50878"/>
    </source>
</evidence>
<sequence length="481" mass="54977">MLKDMGDQKSDSILSTTNNSSINQCRTCKVEFVSRNQLMHHLEKENHGKQSPMTPLQSVIFEKLNHLPTKQQREAQFMLSKHQTIFDTSNPSAINTTVHHTIQTGNHFPIYHHPRRTSNTIREVIHEETNKMLKEGVIRPSKSPWSSPVVIVRKKDGSPRFCVDYRKINAITQKDVYPLPRMDEIIEQPAGSTWFSKLDLKSGYFQVPISECDKPKTAFATQDGLWEFNRLPQGLINSPPTFQRIMNETLGNLRWDICLVYLDDIIIYSKSFEQHVKDVDKVCQVLAKANFKLNSEKCELFKREITFLGHKINSDGVSPMPNHVKAITAFPKPTSAKDAYSFLQMTGFYRKFVKNFAHIAAPLHKFSNKDIQFVWGSDEQQAFEQLKVCLTTPPVLHLPDKSSPYKVQTDASNSGIGGVLLQLVGEQWKPIAFMSRTLTAAEKKYSSIEKEGLAIWWCITEKFRPYLYVAGETLTITLLLV</sequence>
<evidence type="ECO:0000256" key="9">
    <source>
        <dbReference type="PROSITE-ProRule" id="PRU00042"/>
    </source>
</evidence>
<evidence type="ECO:0000256" key="5">
    <source>
        <dbReference type="ARBA" id="ARBA00022759"/>
    </source>
</evidence>
<keyword evidence="1" id="KW-0645">Protease</keyword>
<comment type="caution">
    <text evidence="13">The sequence shown here is derived from an EMBL/GenBank/DDBJ whole genome shotgun (WGS) entry which is preliminary data.</text>
</comment>
<keyword evidence="8" id="KW-0511">Multifunctional enzyme</keyword>
<dbReference type="PROSITE" id="PS00028">
    <property type="entry name" value="ZINC_FINGER_C2H2_1"/>
    <property type="match status" value="1"/>
</dbReference>
<dbReference type="Proteomes" id="UP000663829">
    <property type="component" value="Unassembled WGS sequence"/>
</dbReference>
<dbReference type="PANTHER" id="PTHR37984:SF5">
    <property type="entry name" value="PROTEIN NYNRIN-LIKE"/>
    <property type="match status" value="1"/>
</dbReference>
<evidence type="ECO:0000259" key="10">
    <source>
        <dbReference type="PROSITE" id="PS50157"/>
    </source>
</evidence>